<name>A0A1Y4ICS5_PARDI</name>
<reference evidence="7" key="4">
    <citation type="submission" date="2021-10" db="EMBL/GenBank/DDBJ databases">
        <title>Collection of gut derived symbiotic bacterial strains cultured from healthy donors.</title>
        <authorList>
            <person name="Lin H."/>
            <person name="Littmann E."/>
            <person name="Kohout C."/>
            <person name="Pamer E.G."/>
        </authorList>
    </citation>
    <scope>NUCLEOTIDE SEQUENCE</scope>
    <source>
        <strain evidence="7">DFI.2.94</strain>
    </source>
</reference>
<dbReference type="Gene3D" id="1.10.10.10">
    <property type="entry name" value="Winged helix-like DNA-binding domain superfamily/Winged helix DNA-binding domain"/>
    <property type="match status" value="1"/>
</dbReference>
<dbReference type="PANTHER" id="PTHR43133">
    <property type="entry name" value="RNA POLYMERASE ECF-TYPE SIGMA FACTO"/>
    <property type="match status" value="1"/>
</dbReference>
<evidence type="ECO:0000259" key="6">
    <source>
        <dbReference type="Pfam" id="PF08281"/>
    </source>
</evidence>
<evidence type="ECO:0000313" key="10">
    <source>
        <dbReference type="Proteomes" id="UP000195950"/>
    </source>
</evidence>
<dbReference type="NCBIfam" id="TIGR02985">
    <property type="entry name" value="Sig70_bacteroi1"/>
    <property type="match status" value="1"/>
</dbReference>
<dbReference type="SUPFAM" id="SSF88946">
    <property type="entry name" value="Sigma2 domain of RNA polymerase sigma factors"/>
    <property type="match status" value="1"/>
</dbReference>
<dbReference type="GO" id="GO:0003677">
    <property type="term" value="F:DNA binding"/>
    <property type="evidence" value="ECO:0007669"/>
    <property type="project" value="InterPro"/>
</dbReference>
<evidence type="ECO:0000313" key="8">
    <source>
        <dbReference type="EMBL" id="OUP18033.1"/>
    </source>
</evidence>
<dbReference type="AlphaFoldDB" id="A0A1Y4ICS5"/>
<evidence type="ECO:0000256" key="1">
    <source>
        <dbReference type="ARBA" id="ARBA00010641"/>
    </source>
</evidence>
<evidence type="ECO:0000259" key="5">
    <source>
        <dbReference type="Pfam" id="PF04542"/>
    </source>
</evidence>
<dbReference type="EMBL" id="JAJCNI010000010">
    <property type="protein sequence ID" value="MCB6518095.1"/>
    <property type="molecule type" value="Genomic_DNA"/>
</dbReference>
<dbReference type="InterPro" id="IPR013324">
    <property type="entry name" value="RNA_pol_sigma_r3/r4-like"/>
</dbReference>
<dbReference type="PANTHER" id="PTHR43133:SF46">
    <property type="entry name" value="RNA POLYMERASE SIGMA-70 FACTOR ECF SUBFAMILY"/>
    <property type="match status" value="1"/>
</dbReference>
<evidence type="ECO:0000313" key="11">
    <source>
        <dbReference type="Proteomes" id="UP000501982"/>
    </source>
</evidence>
<evidence type="ECO:0000313" key="9">
    <source>
        <dbReference type="EMBL" id="QJE29710.1"/>
    </source>
</evidence>
<dbReference type="InterPro" id="IPR036388">
    <property type="entry name" value="WH-like_DNA-bd_sf"/>
</dbReference>
<dbReference type="InterPro" id="IPR013249">
    <property type="entry name" value="RNA_pol_sigma70_r4_t2"/>
</dbReference>
<dbReference type="InterPro" id="IPR014284">
    <property type="entry name" value="RNA_pol_sigma-70_dom"/>
</dbReference>
<evidence type="ECO:0000256" key="2">
    <source>
        <dbReference type="ARBA" id="ARBA00023015"/>
    </source>
</evidence>
<protein>
    <submittedName>
        <fullName evidence="7">RNA polymerase sigma-70 factor</fullName>
    </submittedName>
    <submittedName>
        <fullName evidence="8">RNA polymerase subunit sigma-70</fullName>
    </submittedName>
</protein>
<accession>A0A1Y4ICS5</accession>
<keyword evidence="3" id="KW-0731">Sigma factor</keyword>
<evidence type="ECO:0000313" key="7">
    <source>
        <dbReference type="EMBL" id="MCB6518095.1"/>
    </source>
</evidence>
<dbReference type="Gene3D" id="1.10.1740.10">
    <property type="match status" value="1"/>
</dbReference>
<dbReference type="Proteomes" id="UP000195950">
    <property type="component" value="Unassembled WGS sequence"/>
</dbReference>
<dbReference type="GO" id="GO:0006352">
    <property type="term" value="P:DNA-templated transcription initiation"/>
    <property type="evidence" value="ECO:0007669"/>
    <property type="project" value="InterPro"/>
</dbReference>
<reference evidence="8" key="2">
    <citation type="journal article" date="2018" name="BMC Genomics">
        <title>Whole genome sequencing and function prediction of 133 gut anaerobes isolated from chicken caecum in pure cultures.</title>
        <authorList>
            <person name="Medvecky M."/>
            <person name="Cejkova D."/>
            <person name="Polansky O."/>
            <person name="Karasova D."/>
            <person name="Kubasova T."/>
            <person name="Cizek A."/>
            <person name="Rychlik I."/>
        </authorList>
    </citation>
    <scope>NUCLEOTIDE SEQUENCE</scope>
    <source>
        <strain evidence="8">An199</strain>
    </source>
</reference>
<dbReference type="InterPro" id="IPR007627">
    <property type="entry name" value="RNA_pol_sigma70_r2"/>
</dbReference>
<evidence type="ECO:0000256" key="4">
    <source>
        <dbReference type="ARBA" id="ARBA00023163"/>
    </source>
</evidence>
<feature type="domain" description="RNA polymerase sigma-70 region 2" evidence="5">
    <location>
        <begin position="25"/>
        <end position="91"/>
    </location>
</feature>
<sequence length="182" mass="21659">MMKNIDDIFLLQRIKEDDEAAFKYLFDTYFTAVYRLSFFYIKKDTLSEEIALDVFTALWEKRKTIEIKLSIKAYLLTSARNRTLNYLRDHEQELYTENISLFESAIEEYPLEMKELEQLINEAIYALPDKCREVFLKSRMENRSNKEIATDMNITVKTVEAQITKALKHIKAHLGKGYHYLF</sequence>
<dbReference type="Pfam" id="PF08281">
    <property type="entry name" value="Sigma70_r4_2"/>
    <property type="match status" value="1"/>
</dbReference>
<dbReference type="GO" id="GO:0016987">
    <property type="term" value="F:sigma factor activity"/>
    <property type="evidence" value="ECO:0007669"/>
    <property type="project" value="UniProtKB-KW"/>
</dbReference>
<reference evidence="10" key="1">
    <citation type="submission" date="2017-04" db="EMBL/GenBank/DDBJ databases">
        <title>Function of individual gut microbiota members based on whole genome sequencing of pure cultures obtained from chicken caecum.</title>
        <authorList>
            <person name="Medvecky M."/>
            <person name="Cejkova D."/>
            <person name="Polansky O."/>
            <person name="Karasova D."/>
            <person name="Kubasova T."/>
            <person name="Cizek A."/>
            <person name="Rychlik I."/>
        </authorList>
    </citation>
    <scope>NUCLEOTIDE SEQUENCE [LARGE SCALE GENOMIC DNA]</scope>
    <source>
        <strain evidence="10">An199</strain>
    </source>
</reference>
<dbReference type="Proteomes" id="UP001198806">
    <property type="component" value="Unassembled WGS sequence"/>
</dbReference>
<keyword evidence="2" id="KW-0805">Transcription regulation</keyword>
<reference evidence="9 11" key="3">
    <citation type="submission" date="2020-04" db="EMBL/GenBank/DDBJ databases">
        <title>Complete Genomes and Methylome analysis of CBBP consortium that reverse antibiotic-induced susceptibility to vancomycin-resistant Enterococcus faecium infection.</title>
        <authorList>
            <person name="Fomenkov A."/>
            <person name="Zhang Z."/>
            <person name="Pamer E."/>
            <person name="Roberts R.J."/>
        </authorList>
    </citation>
    <scope>NUCLEOTIDE SEQUENCE [LARGE SCALE GENOMIC DNA]</scope>
    <source>
        <strain evidence="11">CBBP</strain>
        <strain evidence="9">CBBP-1</strain>
    </source>
</reference>
<proteinExistence type="inferred from homology"/>
<dbReference type="RefSeq" id="WP_008773220.1">
    <property type="nucleotide sequence ID" value="NZ_CAXSKO010000023.1"/>
</dbReference>
<dbReference type="InterPro" id="IPR039425">
    <property type="entry name" value="RNA_pol_sigma-70-like"/>
</dbReference>
<dbReference type="Proteomes" id="UP000501982">
    <property type="component" value="Chromosome"/>
</dbReference>
<dbReference type="InterPro" id="IPR014327">
    <property type="entry name" value="RNA_pol_sigma70_bacteroid"/>
</dbReference>
<evidence type="ECO:0000256" key="3">
    <source>
        <dbReference type="ARBA" id="ARBA00023082"/>
    </source>
</evidence>
<dbReference type="SUPFAM" id="SSF88659">
    <property type="entry name" value="Sigma3 and sigma4 domains of RNA polymerase sigma factors"/>
    <property type="match status" value="1"/>
</dbReference>
<gene>
    <name evidence="8" type="ORF">B5F32_13155</name>
    <name evidence="9" type="ORF">HHO38_16025</name>
    <name evidence="7" type="ORF">LI194_09840</name>
</gene>
<organism evidence="8 10">
    <name type="scientific">Parabacteroides distasonis</name>
    <dbReference type="NCBI Taxonomy" id="823"/>
    <lineage>
        <taxon>Bacteria</taxon>
        <taxon>Pseudomonadati</taxon>
        <taxon>Bacteroidota</taxon>
        <taxon>Bacteroidia</taxon>
        <taxon>Bacteroidales</taxon>
        <taxon>Tannerellaceae</taxon>
        <taxon>Parabacteroides</taxon>
    </lineage>
</organism>
<comment type="similarity">
    <text evidence="1">Belongs to the sigma-70 factor family. ECF subfamily.</text>
</comment>
<feature type="domain" description="RNA polymerase sigma factor 70 region 4 type 2" evidence="6">
    <location>
        <begin position="119"/>
        <end position="170"/>
    </location>
</feature>
<dbReference type="EMBL" id="NFJX01000011">
    <property type="protein sequence ID" value="OUP18033.1"/>
    <property type="molecule type" value="Genomic_DNA"/>
</dbReference>
<dbReference type="NCBIfam" id="TIGR02937">
    <property type="entry name" value="sigma70-ECF"/>
    <property type="match status" value="1"/>
</dbReference>
<dbReference type="Pfam" id="PF04542">
    <property type="entry name" value="Sigma70_r2"/>
    <property type="match status" value="1"/>
</dbReference>
<dbReference type="InterPro" id="IPR013325">
    <property type="entry name" value="RNA_pol_sigma_r2"/>
</dbReference>
<keyword evidence="4" id="KW-0804">Transcription</keyword>
<dbReference type="EMBL" id="CP051672">
    <property type="protein sequence ID" value="QJE29710.1"/>
    <property type="molecule type" value="Genomic_DNA"/>
</dbReference>